<protein>
    <submittedName>
        <fullName evidence="1">Uncharacterized protein</fullName>
    </submittedName>
</protein>
<accession>G3I095</accession>
<dbReference type="AlphaFoldDB" id="G3I095"/>
<evidence type="ECO:0000313" key="2">
    <source>
        <dbReference type="Proteomes" id="UP000001075"/>
    </source>
</evidence>
<dbReference type="InParanoid" id="G3I095"/>
<sequence length="52" mass="5875">MSRVPVFILSSTTTSKRQWFTVFGQGHGPLFPENSSFKHKHPEKVTMALCPV</sequence>
<gene>
    <name evidence="1" type="ORF">I79_016772</name>
</gene>
<organism evidence="1 2">
    <name type="scientific">Cricetulus griseus</name>
    <name type="common">Chinese hamster</name>
    <name type="synonym">Cricetulus barabensis griseus</name>
    <dbReference type="NCBI Taxonomy" id="10029"/>
    <lineage>
        <taxon>Eukaryota</taxon>
        <taxon>Metazoa</taxon>
        <taxon>Chordata</taxon>
        <taxon>Craniata</taxon>
        <taxon>Vertebrata</taxon>
        <taxon>Euteleostomi</taxon>
        <taxon>Mammalia</taxon>
        <taxon>Eutheria</taxon>
        <taxon>Euarchontoglires</taxon>
        <taxon>Glires</taxon>
        <taxon>Rodentia</taxon>
        <taxon>Myomorpha</taxon>
        <taxon>Muroidea</taxon>
        <taxon>Cricetidae</taxon>
        <taxon>Cricetinae</taxon>
        <taxon>Cricetulus</taxon>
    </lineage>
</organism>
<dbReference type="EMBL" id="JH001001">
    <property type="protein sequence ID" value="EGW08462.1"/>
    <property type="molecule type" value="Genomic_DNA"/>
</dbReference>
<proteinExistence type="predicted"/>
<evidence type="ECO:0000313" key="1">
    <source>
        <dbReference type="EMBL" id="EGW08462.1"/>
    </source>
</evidence>
<dbReference type="Proteomes" id="UP000001075">
    <property type="component" value="Unassembled WGS sequence"/>
</dbReference>
<name>G3I095_CRIGR</name>
<reference evidence="2" key="1">
    <citation type="journal article" date="2011" name="Nat. Biotechnol.">
        <title>The genomic sequence of the Chinese hamster ovary (CHO)-K1 cell line.</title>
        <authorList>
            <person name="Xu X."/>
            <person name="Nagarajan H."/>
            <person name="Lewis N.E."/>
            <person name="Pan S."/>
            <person name="Cai Z."/>
            <person name="Liu X."/>
            <person name="Chen W."/>
            <person name="Xie M."/>
            <person name="Wang W."/>
            <person name="Hammond S."/>
            <person name="Andersen M.R."/>
            <person name="Neff N."/>
            <person name="Passarelli B."/>
            <person name="Koh W."/>
            <person name="Fan H.C."/>
            <person name="Wang J."/>
            <person name="Gui Y."/>
            <person name="Lee K.H."/>
            <person name="Betenbaugh M.J."/>
            <person name="Quake S.R."/>
            <person name="Famili I."/>
            <person name="Palsson B.O."/>
            <person name="Wang J."/>
        </authorList>
    </citation>
    <scope>NUCLEOTIDE SEQUENCE [LARGE SCALE GENOMIC DNA]</scope>
    <source>
        <strain evidence="2">CHO K1 cell line</strain>
    </source>
</reference>